<protein>
    <submittedName>
        <fullName evidence="3">Epimerase</fullName>
    </submittedName>
</protein>
<organism evidence="3 4">
    <name type="scientific">Sphingobacterium hungaricum</name>
    <dbReference type="NCBI Taxonomy" id="2082723"/>
    <lineage>
        <taxon>Bacteria</taxon>
        <taxon>Pseudomonadati</taxon>
        <taxon>Bacteroidota</taxon>
        <taxon>Sphingobacteriia</taxon>
        <taxon>Sphingobacteriales</taxon>
        <taxon>Sphingobacteriaceae</taxon>
        <taxon>Sphingobacterium</taxon>
    </lineage>
</organism>
<comment type="caution">
    <text evidence="3">The sequence shown here is derived from an EMBL/GenBank/DDBJ whole genome shotgun (WGS) entry which is preliminary data.</text>
</comment>
<proteinExistence type="predicted"/>
<feature type="domain" description="NAD-dependent epimerase/dehydratase" evidence="2">
    <location>
        <begin position="3"/>
        <end position="100"/>
    </location>
</feature>
<dbReference type="AlphaFoldDB" id="A0A928YTE3"/>
<dbReference type="Pfam" id="PF01370">
    <property type="entry name" value="Epimerase"/>
    <property type="match status" value="1"/>
</dbReference>
<keyword evidence="4" id="KW-1185">Reference proteome</keyword>
<dbReference type="RefSeq" id="WP_196936944.1">
    <property type="nucleotide sequence ID" value="NZ_MU158698.1"/>
</dbReference>
<evidence type="ECO:0000313" key="4">
    <source>
        <dbReference type="Proteomes" id="UP000616201"/>
    </source>
</evidence>
<dbReference type="Proteomes" id="UP000616201">
    <property type="component" value="Unassembled WGS sequence"/>
</dbReference>
<dbReference type="GO" id="GO:0016020">
    <property type="term" value="C:membrane"/>
    <property type="evidence" value="ECO:0007669"/>
    <property type="project" value="UniProtKB-SubCell"/>
</dbReference>
<evidence type="ECO:0000259" key="2">
    <source>
        <dbReference type="Pfam" id="PF01370"/>
    </source>
</evidence>
<evidence type="ECO:0000256" key="1">
    <source>
        <dbReference type="ARBA" id="ARBA00004370"/>
    </source>
</evidence>
<evidence type="ECO:0000313" key="3">
    <source>
        <dbReference type="EMBL" id="MBE8715093.1"/>
    </source>
</evidence>
<comment type="subcellular location">
    <subcellularLocation>
        <location evidence="1">Membrane</location>
    </subcellularLocation>
</comment>
<dbReference type="SUPFAM" id="SSF51735">
    <property type="entry name" value="NAD(P)-binding Rossmann-fold domains"/>
    <property type="match status" value="1"/>
</dbReference>
<dbReference type="InterPro" id="IPR001509">
    <property type="entry name" value="Epimerase_deHydtase"/>
</dbReference>
<dbReference type="Gene3D" id="3.40.50.720">
    <property type="entry name" value="NAD(P)-binding Rossmann-like Domain"/>
    <property type="match status" value="1"/>
</dbReference>
<dbReference type="PANTHER" id="PTHR14097">
    <property type="entry name" value="OXIDOREDUCTASE HTATIP2"/>
    <property type="match status" value="1"/>
</dbReference>
<dbReference type="InterPro" id="IPR036291">
    <property type="entry name" value="NAD(P)-bd_dom_sf"/>
</dbReference>
<sequence>MKVILTGASGYVGEGVLLSCLNNAKITEILMINRRHVAISHPKLKELVVSNFFNIEEYESIVSGYDACFYCAGVSSFGKSEKEYMKSTYHTTIHFAYRIAVFNPNSVFTYVSGSHTDSTEKSKIMWARVKGKTENSLLKLPFKAVYNFRPGFIKPVSGQQNVSFAYKLFSTIFPLIAPGKSLKLNKIASVMVNVVEEGYTKHNLEISDIKKLAS</sequence>
<reference evidence="3" key="1">
    <citation type="submission" date="2018-02" db="EMBL/GenBank/DDBJ databases">
        <authorList>
            <person name="Vasarhelyi B.M."/>
            <person name="Deshmukh S."/>
            <person name="Balint B."/>
            <person name="Kukolya J."/>
        </authorList>
    </citation>
    <scope>NUCLEOTIDE SEQUENCE</scope>
    <source>
        <strain evidence="3">KB22</strain>
    </source>
</reference>
<accession>A0A928YTE3</accession>
<gene>
    <name evidence="3" type="ORF">C4F49_15520</name>
</gene>
<name>A0A928YTE3_9SPHI</name>
<dbReference type="EMBL" id="PRDK01000009">
    <property type="protein sequence ID" value="MBE8715093.1"/>
    <property type="molecule type" value="Genomic_DNA"/>
</dbReference>
<dbReference type="PANTHER" id="PTHR14097:SF8">
    <property type="entry name" value="NAD(P)-BINDING DOMAIN-CONTAINING PROTEIN"/>
    <property type="match status" value="1"/>
</dbReference>